<sequence>MSTVQNTIPADAIPAIGQPYGGGFVNGITRDTPTGQLYLNITAGGQHELRGAWGKPGESIEGADSLTDSRANTEAMAAAGSELAQQVLDLNIGGFNDWAIPARDIQELQYRHFKPGSYTNHDLSCSGVNPSSVPVGMPYSAEDPPQTAHPGFRPGEPEAFHGLWWMTSTQYSQDFCYGMNFEEGFQTGIGKVGDFPIRPVRRIPIAFEYPRLLETNPGS</sequence>
<evidence type="ECO:0008006" key="3">
    <source>
        <dbReference type="Google" id="ProtNLM"/>
    </source>
</evidence>
<accession>A0A423FGR0</accession>
<comment type="caution">
    <text evidence="1">The sequence shown here is derived from an EMBL/GenBank/DDBJ whole genome shotgun (WGS) entry which is preliminary data.</text>
</comment>
<organism evidence="1 2">
    <name type="scientific">Pseudomonas canadensis</name>
    <dbReference type="NCBI Taxonomy" id="915099"/>
    <lineage>
        <taxon>Bacteria</taxon>
        <taxon>Pseudomonadati</taxon>
        <taxon>Pseudomonadota</taxon>
        <taxon>Gammaproteobacteria</taxon>
        <taxon>Pseudomonadales</taxon>
        <taxon>Pseudomonadaceae</taxon>
        <taxon>Pseudomonas</taxon>
    </lineage>
</organism>
<name>A0A423FGR0_9PSED</name>
<dbReference type="Proteomes" id="UP000283389">
    <property type="component" value="Unassembled WGS sequence"/>
</dbReference>
<dbReference type="AlphaFoldDB" id="A0A423FGR0"/>
<reference evidence="1 2" key="1">
    <citation type="submission" date="2016-10" db="EMBL/GenBank/DDBJ databases">
        <title>Comparative genome analysis of multiple Pseudomonas spp. focuses on biocontrol and plant growth promoting traits.</title>
        <authorList>
            <person name="Tao X.-Y."/>
            <person name="Taylor C.G."/>
        </authorList>
    </citation>
    <scope>NUCLEOTIDE SEQUENCE [LARGE SCALE GENOMIC DNA]</scope>
    <source>
        <strain evidence="1 2">36C8</strain>
    </source>
</reference>
<protein>
    <recommendedName>
        <fullName evidence="3">DUF1566 domain-containing protein</fullName>
    </recommendedName>
</protein>
<dbReference type="RefSeq" id="WP_123474149.1">
    <property type="nucleotide sequence ID" value="NZ_MOAZ01000002.1"/>
</dbReference>
<gene>
    <name evidence="1" type="ORF">BK649_01580</name>
</gene>
<evidence type="ECO:0000313" key="2">
    <source>
        <dbReference type="Proteomes" id="UP000283389"/>
    </source>
</evidence>
<dbReference type="EMBL" id="MOAZ01000002">
    <property type="protein sequence ID" value="ROM56904.1"/>
    <property type="molecule type" value="Genomic_DNA"/>
</dbReference>
<evidence type="ECO:0000313" key="1">
    <source>
        <dbReference type="EMBL" id="ROM56904.1"/>
    </source>
</evidence>
<proteinExistence type="predicted"/>